<evidence type="ECO:0000313" key="4">
    <source>
        <dbReference type="Proteomes" id="UP000314294"/>
    </source>
</evidence>
<evidence type="ECO:0000256" key="1">
    <source>
        <dbReference type="SAM" id="MobiDB-lite"/>
    </source>
</evidence>
<dbReference type="Pfam" id="PF00169">
    <property type="entry name" value="PH"/>
    <property type="match status" value="1"/>
</dbReference>
<accession>A0A4Z2E870</accession>
<gene>
    <name evidence="3" type="primary">rasgrf2_2</name>
    <name evidence="3" type="ORF">EYF80_065140</name>
</gene>
<proteinExistence type="predicted"/>
<dbReference type="InterPro" id="IPR011993">
    <property type="entry name" value="PH-like_dom_sf"/>
</dbReference>
<dbReference type="EMBL" id="SRLO01014436">
    <property type="protein sequence ID" value="TNN24734.1"/>
    <property type="molecule type" value="Genomic_DNA"/>
</dbReference>
<name>A0A4Z2E870_9TELE</name>
<dbReference type="Gene3D" id="2.30.29.30">
    <property type="entry name" value="Pleckstrin-homology domain (PH domain)/Phosphotyrosine-binding domain (PTB)"/>
    <property type="match status" value="1"/>
</dbReference>
<feature type="domain" description="PH" evidence="2">
    <location>
        <begin position="25"/>
        <end position="86"/>
    </location>
</feature>
<feature type="compositionally biased region" description="Polar residues" evidence="1">
    <location>
        <begin position="92"/>
        <end position="104"/>
    </location>
</feature>
<dbReference type="SUPFAM" id="SSF50729">
    <property type="entry name" value="PH domain-like"/>
    <property type="match status" value="1"/>
</dbReference>
<organism evidence="3 4">
    <name type="scientific">Liparis tanakae</name>
    <name type="common">Tanaka's snailfish</name>
    <dbReference type="NCBI Taxonomy" id="230148"/>
    <lineage>
        <taxon>Eukaryota</taxon>
        <taxon>Metazoa</taxon>
        <taxon>Chordata</taxon>
        <taxon>Craniata</taxon>
        <taxon>Vertebrata</taxon>
        <taxon>Euteleostomi</taxon>
        <taxon>Actinopterygii</taxon>
        <taxon>Neopterygii</taxon>
        <taxon>Teleostei</taxon>
        <taxon>Neoteleostei</taxon>
        <taxon>Acanthomorphata</taxon>
        <taxon>Eupercaria</taxon>
        <taxon>Perciformes</taxon>
        <taxon>Cottioidei</taxon>
        <taxon>Cottales</taxon>
        <taxon>Liparidae</taxon>
        <taxon>Liparis</taxon>
    </lineage>
</organism>
<dbReference type="InterPro" id="IPR001849">
    <property type="entry name" value="PH_domain"/>
</dbReference>
<evidence type="ECO:0000313" key="3">
    <source>
        <dbReference type="EMBL" id="TNN24734.1"/>
    </source>
</evidence>
<dbReference type="AlphaFoldDB" id="A0A4Z2E870"/>
<keyword evidence="4" id="KW-1185">Reference proteome</keyword>
<protein>
    <submittedName>
        <fullName evidence="3">Ras-specific guanine nucleotide-releasing factor 2</fullName>
    </submittedName>
</protein>
<feature type="region of interest" description="Disordered" evidence="1">
    <location>
        <begin position="79"/>
        <end position="107"/>
    </location>
</feature>
<dbReference type="Proteomes" id="UP000314294">
    <property type="component" value="Unassembled WGS sequence"/>
</dbReference>
<sequence length="124" mass="13492">MQKGVRYNEGHALYLSAVARKEGAKRGALGKRSADGGRWAEKHFALHQNVLFYFETEQSARPAGMYLLEGCTCERAPAPKGSAIGKEPPEKQQVSPTEPDSTGTRGPGSCCWTCAGLIDLYLYL</sequence>
<comment type="caution">
    <text evidence="3">The sequence shown here is derived from an EMBL/GenBank/DDBJ whole genome shotgun (WGS) entry which is preliminary data.</text>
</comment>
<evidence type="ECO:0000259" key="2">
    <source>
        <dbReference type="Pfam" id="PF00169"/>
    </source>
</evidence>
<dbReference type="OrthoDB" id="10254377at2759"/>
<reference evidence="3 4" key="1">
    <citation type="submission" date="2019-03" db="EMBL/GenBank/DDBJ databases">
        <title>First draft genome of Liparis tanakae, snailfish: a comprehensive survey of snailfish specific genes.</title>
        <authorList>
            <person name="Kim W."/>
            <person name="Song I."/>
            <person name="Jeong J.-H."/>
            <person name="Kim D."/>
            <person name="Kim S."/>
            <person name="Ryu S."/>
            <person name="Song J.Y."/>
            <person name="Lee S.K."/>
        </authorList>
    </citation>
    <scope>NUCLEOTIDE SEQUENCE [LARGE SCALE GENOMIC DNA]</scope>
    <source>
        <tissue evidence="3">Muscle</tissue>
    </source>
</reference>